<name>A0A6C0LU65_9ZZZZ</name>
<dbReference type="Pfam" id="PF04851">
    <property type="entry name" value="ResIII"/>
    <property type="match status" value="1"/>
</dbReference>
<feature type="compositionally biased region" description="Basic and acidic residues" evidence="2">
    <location>
        <begin position="15"/>
        <end position="24"/>
    </location>
</feature>
<sequence>MEQVLQNFRKKPNPKRQEEQEVKFAKKSSPIELQEIDDDMISEMLEGKNVDATIPEETTLFEDARQEHTETDFTDFLASLPNRVTNIKTTGKKSKAKLDDPTTTTKKPKVKTMKRVNEDVETEMPKTMTIQRKKRVRITERKDVTKPAKHAVFSVSLDEDIIEKMPKKEDLVVLKKSSYYLNNREVFVNFISKMFKEYRRDVVEDKSQLSCDKSEQSEEFKLLTHQKIVREYINLYSPYRGLLIYHGLGSGKTCSSIAIAETFQQLPSIALAEGTINVRKVIIMTPAALRTNFFEELKKCGNPMYRKNQYWEFVETRGDSEMEKKMSTALSLPVSYVQKKRGAWFVDVKKPSNFETLTSDEKITLDDQLDNMIHQKYTFINYNGLRKSKLNEFTQNNTINPFDNKVIIIDEAHNFVSLIVNKIERDNMKDPNFMSIMMYKLLLTAENARVVLLTGTPMINYPNEIGILFNILRGYIKSWVIPLAADQGNVRAYETKLKKMFQQHKILDTIEIINSQIIYTRNPFHFTNNYNGANYKGVAKQETGAMMTDAELSEQILKMLHDEGIHVDAHKIRVQYTKALPDDLENFQKMFLDETSGQTKNADILKRRILGLTSYFRSAQEGLMPSYDEMKDTYIEHIEMSNYQFEKYEEARLQERKVEKKKRGPKPKKGELYKDSTSTYRIFSRAFCNFVFPNPPGRPMPNDGDTLQAAIENNDNEDMLDTAIVTENVDGRVLEDEIIEQEKTSSSTGSNYDERIKDALNFLKMNEQNVLAPSGLETYSPKMLKMFENIDDDAFIGSHLIYSQFRTLEGIGIFKLVLEANGFHELRVRKNASQEYILDVPADKLVKGKMFSLYTGTETREEKEVIRNIFNGNLKALSSTLQEQLREINEDNLRGELVKIFMITASGAEGISLKNVRYVHIMEPYWHPVRVNQVIGRARRICSHSDLPDEEQNIKVFMYLMKFSKEQIDTLMSTELKINDTSKYDKHNKDPISSDESLYEIMKVKEGISKQLLKSVKEAAMDCAIHNRAKSGEVLECYSFGNETDPKYYSYRPNIENEDRDANLKDMNTKKTGFKAKKRRVNGVDYALRYNDNGKASDELYDLDGFMQAKLNPRIDVMLVGKLVIEDGVEYVDYNV</sequence>
<proteinExistence type="predicted"/>
<evidence type="ECO:0000313" key="4">
    <source>
        <dbReference type="EMBL" id="QHU34309.1"/>
    </source>
</evidence>
<dbReference type="AlphaFoldDB" id="A0A6C0LU65"/>
<organism evidence="4">
    <name type="scientific">viral metagenome</name>
    <dbReference type="NCBI Taxonomy" id="1070528"/>
    <lineage>
        <taxon>unclassified sequences</taxon>
        <taxon>metagenomes</taxon>
        <taxon>organismal metagenomes</taxon>
    </lineage>
</organism>
<feature type="region of interest" description="Disordered" evidence="2">
    <location>
        <begin position="90"/>
        <end position="110"/>
    </location>
</feature>
<dbReference type="GO" id="GO:0005524">
    <property type="term" value="F:ATP binding"/>
    <property type="evidence" value="ECO:0007669"/>
    <property type="project" value="InterPro"/>
</dbReference>
<dbReference type="InterPro" id="IPR001650">
    <property type="entry name" value="Helicase_C-like"/>
</dbReference>
<dbReference type="GO" id="GO:0031297">
    <property type="term" value="P:replication fork processing"/>
    <property type="evidence" value="ECO:0007669"/>
    <property type="project" value="TreeGrafter"/>
</dbReference>
<dbReference type="GO" id="GO:0016787">
    <property type="term" value="F:hydrolase activity"/>
    <property type="evidence" value="ECO:0007669"/>
    <property type="project" value="UniProtKB-KW"/>
</dbReference>
<dbReference type="SMART" id="SM00487">
    <property type="entry name" value="DEXDc"/>
    <property type="match status" value="1"/>
</dbReference>
<dbReference type="Gene3D" id="3.40.50.300">
    <property type="entry name" value="P-loop containing nucleotide triphosphate hydrolases"/>
    <property type="match status" value="2"/>
</dbReference>
<dbReference type="SUPFAM" id="SSF52540">
    <property type="entry name" value="P-loop containing nucleoside triphosphate hydrolases"/>
    <property type="match status" value="2"/>
</dbReference>
<feature type="region of interest" description="Disordered" evidence="2">
    <location>
        <begin position="1"/>
        <end position="29"/>
    </location>
</feature>
<protein>
    <recommendedName>
        <fullName evidence="3">Helicase C-terminal domain-containing protein</fullName>
    </recommendedName>
</protein>
<dbReference type="Pfam" id="PF00271">
    <property type="entry name" value="Helicase_C"/>
    <property type="match status" value="1"/>
</dbReference>
<evidence type="ECO:0000256" key="2">
    <source>
        <dbReference type="SAM" id="MobiDB-lite"/>
    </source>
</evidence>
<dbReference type="EMBL" id="MN740568">
    <property type="protein sequence ID" value="QHU34309.1"/>
    <property type="molecule type" value="Genomic_DNA"/>
</dbReference>
<reference evidence="4" key="1">
    <citation type="journal article" date="2020" name="Nature">
        <title>Giant virus diversity and host interactions through global metagenomics.</title>
        <authorList>
            <person name="Schulz F."/>
            <person name="Roux S."/>
            <person name="Paez-Espino D."/>
            <person name="Jungbluth S."/>
            <person name="Walsh D.A."/>
            <person name="Denef V.J."/>
            <person name="McMahon K.D."/>
            <person name="Konstantinidis K.T."/>
            <person name="Eloe-Fadrosh E.A."/>
            <person name="Kyrpides N.C."/>
            <person name="Woyke T."/>
        </authorList>
    </citation>
    <scope>NUCLEOTIDE SEQUENCE</scope>
    <source>
        <strain evidence="4">GVMAG-S-1016713-123</strain>
    </source>
</reference>
<dbReference type="SMART" id="SM00490">
    <property type="entry name" value="HELICc"/>
    <property type="match status" value="1"/>
</dbReference>
<dbReference type="InterPro" id="IPR006935">
    <property type="entry name" value="Helicase/UvrB_N"/>
</dbReference>
<dbReference type="PANTHER" id="PTHR45766">
    <property type="entry name" value="DNA ANNEALING HELICASE AND ENDONUCLEASE ZRANB3 FAMILY MEMBER"/>
    <property type="match status" value="1"/>
</dbReference>
<accession>A0A6C0LU65</accession>
<dbReference type="InterPro" id="IPR014001">
    <property type="entry name" value="Helicase_ATP-bd"/>
</dbReference>
<dbReference type="InterPro" id="IPR027417">
    <property type="entry name" value="P-loop_NTPase"/>
</dbReference>
<evidence type="ECO:0000256" key="1">
    <source>
        <dbReference type="ARBA" id="ARBA00022801"/>
    </source>
</evidence>
<keyword evidence="1" id="KW-0378">Hydrolase</keyword>
<dbReference type="PANTHER" id="PTHR45766:SF6">
    <property type="entry name" value="SWI_SNF-RELATED MATRIX-ASSOCIATED ACTIN-DEPENDENT REGULATOR OF CHROMATIN SUBFAMILY A-LIKE PROTEIN 1"/>
    <property type="match status" value="1"/>
</dbReference>
<feature type="domain" description="Helicase C-terminal" evidence="3">
    <location>
        <begin position="832"/>
        <end position="979"/>
    </location>
</feature>
<evidence type="ECO:0000259" key="3">
    <source>
        <dbReference type="PROSITE" id="PS51194"/>
    </source>
</evidence>
<dbReference type="GO" id="GO:0003677">
    <property type="term" value="F:DNA binding"/>
    <property type="evidence" value="ECO:0007669"/>
    <property type="project" value="InterPro"/>
</dbReference>
<dbReference type="PROSITE" id="PS51194">
    <property type="entry name" value="HELICASE_CTER"/>
    <property type="match status" value="1"/>
</dbReference>
<dbReference type="GO" id="GO:0006281">
    <property type="term" value="P:DNA repair"/>
    <property type="evidence" value="ECO:0007669"/>
    <property type="project" value="TreeGrafter"/>
</dbReference>